<evidence type="ECO:0000313" key="2">
    <source>
        <dbReference type="Proteomes" id="UP000304148"/>
    </source>
</evidence>
<proteinExistence type="predicted"/>
<dbReference type="Proteomes" id="UP000304148">
    <property type="component" value="Chromosome"/>
</dbReference>
<gene>
    <name evidence="1" type="ORF">PBLR_13800</name>
</gene>
<dbReference type="RefSeq" id="WP_138187083.1">
    <property type="nucleotide sequence ID" value="NZ_LS992241.1"/>
</dbReference>
<accession>A0A383RED9</accession>
<protein>
    <recommendedName>
        <fullName evidence="3">Delta-aminolevulinic acid dehydratase</fullName>
    </recommendedName>
</protein>
<evidence type="ECO:0000313" key="1">
    <source>
        <dbReference type="EMBL" id="SYX85378.1"/>
    </source>
</evidence>
<organism evidence="1 2">
    <name type="scientific">Paenibacillus alvei</name>
    <name type="common">Bacillus alvei</name>
    <dbReference type="NCBI Taxonomy" id="44250"/>
    <lineage>
        <taxon>Bacteria</taxon>
        <taxon>Bacillati</taxon>
        <taxon>Bacillota</taxon>
        <taxon>Bacilli</taxon>
        <taxon>Bacillales</taxon>
        <taxon>Paenibacillaceae</taxon>
        <taxon>Paenibacillus</taxon>
    </lineage>
</organism>
<name>A0A383RED9_PAEAL</name>
<dbReference type="AlphaFoldDB" id="A0A383RED9"/>
<sequence>MSKPEMNVAIVCGPDCDMETQALRATLEYFGARVFMYWVGRPNDFIDVLSGKNLFPITDLVILNFHGDEGRFVMPEIGDEVYEEGEPRGDFGSEAVRQFAKLDGRTVVCNGCDLGNKEMAEAFLDGGCQTYIGPDDYPYGNSTLMFITRFCYELIQNKRSVQQAYDLARAADEDTMMYQLYTK</sequence>
<reference evidence="2" key="1">
    <citation type="submission" date="2018-08" db="EMBL/GenBank/DDBJ databases">
        <authorList>
            <person name="Chevrot R."/>
        </authorList>
    </citation>
    <scope>NUCLEOTIDE SEQUENCE [LARGE SCALE GENOMIC DNA]</scope>
</reference>
<evidence type="ECO:0008006" key="3">
    <source>
        <dbReference type="Google" id="ProtNLM"/>
    </source>
</evidence>
<dbReference type="EMBL" id="LS992241">
    <property type="protein sequence ID" value="SYX85378.1"/>
    <property type="molecule type" value="Genomic_DNA"/>
</dbReference>